<protein>
    <recommendedName>
        <fullName evidence="6">SAC domain-containing protein</fullName>
    </recommendedName>
</protein>
<evidence type="ECO:0000256" key="1">
    <source>
        <dbReference type="SAM" id="MobiDB-lite"/>
    </source>
</evidence>
<dbReference type="EnsemblMetazoa" id="AFAF010075-RA">
    <property type="protein sequence ID" value="AFAF010075-PA"/>
    <property type="gene ID" value="AFAF010075"/>
</dbReference>
<evidence type="ECO:0000259" key="3">
    <source>
        <dbReference type="PROSITE" id="PS51791"/>
    </source>
</evidence>
<dbReference type="PROSITE" id="PS51791">
    <property type="entry name" value="HSAC2"/>
    <property type="match status" value="1"/>
</dbReference>
<name>A0A182QH54_9DIPT</name>
<dbReference type="GO" id="GO:0046856">
    <property type="term" value="P:phosphatidylinositol dephosphorylation"/>
    <property type="evidence" value="ECO:0007669"/>
    <property type="project" value="TreeGrafter"/>
</dbReference>
<dbReference type="GO" id="GO:0005769">
    <property type="term" value="C:early endosome"/>
    <property type="evidence" value="ECO:0007669"/>
    <property type="project" value="TreeGrafter"/>
</dbReference>
<sequence>MYFRSSSAYRPVRVVFCCAFFFWTTNQHSPLKMAMEVFQTETHYIFLRKERSLWWNRYTSEFQLKCGWDLSSVDDIECIGVTHGIVGTIALQGVLEPHLIVIREVIPVGVLYAPHLVYKIKSIAVLGPDGADTVLLACSKHNTNQTIKLAPLASSGGAATGSMHPPEGGHPSPKSRLFESSALVNKTWGAVKSAGSTIRNTTEKAAAIATSQVKSTVSLVVKDPVRIEKRVLDELHKIFDDTDSFYYSPNCDITNNLQRRGAPPDDRFYWNRPMLAELLRLTETEPAADGWVLPIIQGFVQVEQCVIGNECFTLALVSRRSRNRAGTRYKRRGVDEHGNCANYVETEQVLSLRQHQIAFTQVRGSVPVYWSQPGYKYRPPPRLDRDEQETQQAFEKHFDGELAIYQSICIINLVEQSGKEKVIGDAYANHVLKYNSERLIYVTFDFHEYCRGMRFENVSSLIESLAPEAGAMGFHWRDNNGPICNQKGVFRVNCMDCLDRTNVVQTAIGKAVLESQLVKLGLAMPYSQLPDALKAPFMVLWANNGDVISRQYAGTNALKGDYTRTGERKISGIMKDGMNSANRYYIQHFADTFRQSCIDLLQGRLSAADRIPEDDACAALAGIACTVLKPAGPASLAYYNYGQMAAEQMLLEHVVFHASYYLARFKDTYRQATIDMMLGNNVSPESVSALGGSQTAATDETDALEGAEHARLLVEDCRRLLLGTAQLPVGAWGLIDADPSTGDPSETEVDTILILTDECYIVAEYDSHLDKIVRFENVPLAAITLIELGLFQHNKMFQGPAPAHLCIRLNYAVDGVDGYFHMFRSPNIRFFNNVAVVIRRTEEITESLTAIVDLFRIALQNVGRTEVAFQCGGSLQRRKSRTLLSVPAGIPRNLSESQLVQMGSKAFSNMAGQFSKIGQSLNASKIGRGTKSAGSGGRKEDSHPDVTMAGGRSDRTATVGPGGSGGGGSLRTKDGKLERSSSESVEAETASIYEPEELVEQNPLYNESVFLPSVGIVMGEVATDEVGTAGSNVLAEKDSIAKMSSDLSTMSISSVTDHINMPVGMLECASPIRVSSPTPEIFVDGGVDAAAGGSQRPGRNMSLNLQAPGGAGSGGENALRQLKKLTSPLSNIGKGLQTLGANLDPRKIAVKSPVAPVRSTSAALAEIKQLEDRWEKASCRTKLIAL</sequence>
<feature type="region of interest" description="Disordered" evidence="1">
    <location>
        <begin position="925"/>
        <end position="989"/>
    </location>
</feature>
<dbReference type="InterPro" id="IPR034753">
    <property type="entry name" value="hSac2"/>
</dbReference>
<reference evidence="5" key="1">
    <citation type="submission" date="2014-01" db="EMBL/GenBank/DDBJ databases">
        <title>The Genome Sequence of Anopheles farauti FAR1 (V2).</title>
        <authorList>
            <consortium name="The Broad Institute Genomics Platform"/>
            <person name="Neafsey D.E."/>
            <person name="Besansky N."/>
            <person name="Howell P."/>
            <person name="Walton C."/>
            <person name="Young S.K."/>
            <person name="Zeng Q."/>
            <person name="Gargeya S."/>
            <person name="Fitzgerald M."/>
            <person name="Haas B."/>
            <person name="Abouelleil A."/>
            <person name="Allen A.W."/>
            <person name="Alvarado L."/>
            <person name="Arachchi H.M."/>
            <person name="Berlin A.M."/>
            <person name="Chapman S.B."/>
            <person name="Gainer-Dewar J."/>
            <person name="Goldberg J."/>
            <person name="Griggs A."/>
            <person name="Gujja S."/>
            <person name="Hansen M."/>
            <person name="Howarth C."/>
            <person name="Imamovic A."/>
            <person name="Ireland A."/>
            <person name="Larimer J."/>
            <person name="McCowan C."/>
            <person name="Murphy C."/>
            <person name="Pearson M."/>
            <person name="Poon T.W."/>
            <person name="Priest M."/>
            <person name="Roberts A."/>
            <person name="Saif S."/>
            <person name="Shea T."/>
            <person name="Sisk P."/>
            <person name="Sykes S."/>
            <person name="Wortman J."/>
            <person name="Nusbaum C."/>
            <person name="Birren B."/>
        </authorList>
    </citation>
    <scope>NUCLEOTIDE SEQUENCE [LARGE SCALE GENOMIC DNA]</scope>
    <source>
        <strain evidence="5">FAR1</strain>
    </source>
</reference>
<dbReference type="InterPro" id="IPR022158">
    <property type="entry name" value="Inositol_phosphatase"/>
</dbReference>
<feature type="compositionally biased region" description="Gly residues" evidence="1">
    <location>
        <begin position="960"/>
        <end position="969"/>
    </location>
</feature>
<evidence type="ECO:0000313" key="5">
    <source>
        <dbReference type="Proteomes" id="UP000075886"/>
    </source>
</evidence>
<feature type="region of interest" description="Disordered" evidence="1">
    <location>
        <begin position="154"/>
        <end position="174"/>
    </location>
</feature>
<dbReference type="STRING" id="69004.A0A182QH54"/>
<dbReference type="GO" id="GO:0043812">
    <property type="term" value="F:phosphatidylinositol-4-phosphate phosphatase activity"/>
    <property type="evidence" value="ECO:0007669"/>
    <property type="project" value="TreeGrafter"/>
</dbReference>
<dbReference type="Pfam" id="PF12456">
    <property type="entry name" value="hSac2"/>
    <property type="match status" value="1"/>
</dbReference>
<dbReference type="PANTHER" id="PTHR45662:SF8">
    <property type="entry name" value="PHOSPHATIDYLINOSITIDE PHOSPHATASE SAC2"/>
    <property type="match status" value="1"/>
</dbReference>
<feature type="domain" description="HSac2" evidence="3">
    <location>
        <begin position="704"/>
        <end position="855"/>
    </location>
</feature>
<keyword evidence="5" id="KW-1185">Reference proteome</keyword>
<dbReference type="GO" id="GO:2001135">
    <property type="term" value="P:regulation of endocytic recycling"/>
    <property type="evidence" value="ECO:0007669"/>
    <property type="project" value="TreeGrafter"/>
</dbReference>
<reference evidence="4" key="2">
    <citation type="submission" date="2020-05" db="UniProtKB">
        <authorList>
            <consortium name="EnsemblMetazoa"/>
        </authorList>
    </citation>
    <scope>IDENTIFICATION</scope>
    <source>
        <strain evidence="4">FAR1</strain>
    </source>
</reference>
<dbReference type="InterPro" id="IPR002013">
    <property type="entry name" value="SAC_dom"/>
</dbReference>
<feature type="compositionally biased region" description="Basic and acidic residues" evidence="1">
    <location>
        <begin position="971"/>
        <end position="981"/>
    </location>
</feature>
<dbReference type="PANTHER" id="PTHR45662">
    <property type="entry name" value="PHOSPHATIDYLINOSITIDE PHOSPHATASE SAC1"/>
    <property type="match status" value="1"/>
</dbReference>
<dbReference type="Pfam" id="PF02383">
    <property type="entry name" value="Syja_N"/>
    <property type="match status" value="1"/>
</dbReference>
<dbReference type="PROSITE" id="PS50275">
    <property type="entry name" value="SAC"/>
    <property type="match status" value="1"/>
</dbReference>
<evidence type="ECO:0000313" key="4">
    <source>
        <dbReference type="EnsemblMetazoa" id="AFAF010075-PA"/>
    </source>
</evidence>
<organism evidence="4 5">
    <name type="scientific">Anopheles farauti</name>
    <dbReference type="NCBI Taxonomy" id="69004"/>
    <lineage>
        <taxon>Eukaryota</taxon>
        <taxon>Metazoa</taxon>
        <taxon>Ecdysozoa</taxon>
        <taxon>Arthropoda</taxon>
        <taxon>Hexapoda</taxon>
        <taxon>Insecta</taxon>
        <taxon>Pterygota</taxon>
        <taxon>Neoptera</taxon>
        <taxon>Endopterygota</taxon>
        <taxon>Diptera</taxon>
        <taxon>Nematocera</taxon>
        <taxon>Culicoidea</taxon>
        <taxon>Culicidae</taxon>
        <taxon>Anophelinae</taxon>
        <taxon>Anopheles</taxon>
    </lineage>
</organism>
<dbReference type="Proteomes" id="UP000075886">
    <property type="component" value="Unassembled WGS sequence"/>
</dbReference>
<evidence type="ECO:0000259" key="2">
    <source>
        <dbReference type="PROSITE" id="PS50275"/>
    </source>
</evidence>
<evidence type="ECO:0008006" key="6">
    <source>
        <dbReference type="Google" id="ProtNLM"/>
    </source>
</evidence>
<dbReference type="GO" id="GO:0045334">
    <property type="term" value="C:clathrin-coated endocytic vesicle"/>
    <property type="evidence" value="ECO:0007669"/>
    <property type="project" value="TreeGrafter"/>
</dbReference>
<proteinExistence type="predicted"/>
<feature type="domain" description="SAC" evidence="2">
    <location>
        <begin position="236"/>
        <end position="554"/>
    </location>
</feature>
<dbReference type="AlphaFoldDB" id="A0A182QH54"/>
<dbReference type="VEuPathDB" id="VectorBase:AFAF010075"/>
<dbReference type="EMBL" id="AXCN02002161">
    <property type="status" value="NOT_ANNOTATED_CDS"/>
    <property type="molecule type" value="Genomic_DNA"/>
</dbReference>
<accession>A0A182QH54</accession>